<evidence type="ECO:0000256" key="1">
    <source>
        <dbReference type="ARBA" id="ARBA00022630"/>
    </source>
</evidence>
<dbReference type="Proteomes" id="UP000292445">
    <property type="component" value="Unassembled WGS sequence"/>
</dbReference>
<dbReference type="SUPFAM" id="SSF51679">
    <property type="entry name" value="Bacterial luciferase-like"/>
    <property type="match status" value="1"/>
</dbReference>
<sequence>MSQATRRLHLGLMFWATGTHAAGWRLPDAREDAAFDIEFLQHVTQVAERARFDFLFLGDRLATDPRLQRTNPAQMSRLEPFTTAASLAAATSRIGIVVTANPTYYDPYSVARLMGSLDHVSAGRASWNIVTGADDIAAANFSRTEHWETGKRYDWADEFVDVVKALWDGAPSVEAPAGVPLDHDGRHFRIAGPLDVPRLPQRHAVILHAGTSDRSRELGAREADVIFAGQPDIPSAQAYYADIKQRAARYGRGEDEIAILPGLTPIVAPTTEEAVAIYDRLNAFLPLDPEEAAGEVRKGGLGRGRRRNLSALSETLGVDVRGNDPGAVVESALYGQASEAGRRLIDETARRTRRSLTGAARISYRDLIDTAGAMGAIVVGNPEEVADFIQAWFDQRAADGFNIFPAYVPGAVEAFAELVVPVLQRRGLFRLDYEGPTFRDHLGLGLPGSRRDRDQLVRL</sequence>
<evidence type="ECO:0000259" key="7">
    <source>
        <dbReference type="Pfam" id="PF00296"/>
    </source>
</evidence>
<evidence type="ECO:0000313" key="8">
    <source>
        <dbReference type="EMBL" id="RZS84572.1"/>
    </source>
</evidence>
<comment type="caution">
    <text evidence="8">The sequence shown here is derived from an EMBL/GenBank/DDBJ whole genome shotgun (WGS) entry which is preliminary data.</text>
</comment>
<dbReference type="Gene3D" id="3.20.20.30">
    <property type="entry name" value="Luciferase-like domain"/>
    <property type="match status" value="1"/>
</dbReference>
<evidence type="ECO:0000256" key="6">
    <source>
        <dbReference type="PIRSR" id="PIRSR000337-1"/>
    </source>
</evidence>
<keyword evidence="1 6" id="KW-0285">Flavoprotein</keyword>
<reference evidence="8 9" key="1">
    <citation type="submission" date="2019-02" db="EMBL/GenBank/DDBJ databases">
        <title>Genomic Encyclopedia of Type Strains, Phase IV (KMG-IV): sequencing the most valuable type-strain genomes for metagenomic binning, comparative biology and taxonomic classification.</title>
        <authorList>
            <person name="Goeker M."/>
        </authorList>
    </citation>
    <scope>NUCLEOTIDE SEQUENCE [LARGE SCALE GENOMIC DNA]</scope>
    <source>
        <strain evidence="8 9">K24</strain>
    </source>
</reference>
<dbReference type="EMBL" id="SGXC01000001">
    <property type="protein sequence ID" value="RZS84572.1"/>
    <property type="molecule type" value="Genomic_DNA"/>
</dbReference>
<evidence type="ECO:0000256" key="4">
    <source>
        <dbReference type="ARBA" id="ARBA00023033"/>
    </source>
</evidence>
<dbReference type="AlphaFoldDB" id="A0A4Q7NIF2"/>
<keyword evidence="9" id="KW-1185">Reference proteome</keyword>
<proteinExistence type="inferred from homology"/>
<dbReference type="InterPro" id="IPR036661">
    <property type="entry name" value="Luciferase-like_sf"/>
</dbReference>
<organism evidence="8 9">
    <name type="scientific">Pigmentiphaga kullae</name>
    <dbReference type="NCBI Taxonomy" id="151784"/>
    <lineage>
        <taxon>Bacteria</taxon>
        <taxon>Pseudomonadati</taxon>
        <taxon>Pseudomonadota</taxon>
        <taxon>Betaproteobacteria</taxon>
        <taxon>Burkholderiales</taxon>
        <taxon>Alcaligenaceae</taxon>
        <taxon>Pigmentiphaga</taxon>
    </lineage>
</organism>
<keyword evidence="2 6" id="KW-0288">FMN</keyword>
<feature type="binding site" evidence="6">
    <location>
        <position position="153"/>
    </location>
    <ligand>
        <name>FMN</name>
        <dbReference type="ChEBI" id="CHEBI:58210"/>
    </ligand>
</feature>
<evidence type="ECO:0000313" key="9">
    <source>
        <dbReference type="Proteomes" id="UP000292445"/>
    </source>
</evidence>
<comment type="similarity">
    <text evidence="5">Belongs to the NtaA/SnaA/DszA monooxygenase family.</text>
</comment>
<keyword evidence="4 8" id="KW-0503">Monooxygenase</keyword>
<gene>
    <name evidence="8" type="ORF">EV675_0589</name>
</gene>
<dbReference type="PANTHER" id="PTHR30011:SF16">
    <property type="entry name" value="C2H2 FINGER DOMAIN TRANSCRIPTION FACTOR (EUROFUNG)-RELATED"/>
    <property type="match status" value="1"/>
</dbReference>
<dbReference type="InterPro" id="IPR011251">
    <property type="entry name" value="Luciferase-like_dom"/>
</dbReference>
<dbReference type="InterPro" id="IPR051260">
    <property type="entry name" value="Diverse_substr_monoxygenases"/>
</dbReference>
<dbReference type="GO" id="GO:0016705">
    <property type="term" value="F:oxidoreductase activity, acting on paired donors, with incorporation or reduction of molecular oxygen"/>
    <property type="evidence" value="ECO:0007669"/>
    <property type="project" value="InterPro"/>
</dbReference>
<evidence type="ECO:0000256" key="5">
    <source>
        <dbReference type="ARBA" id="ARBA00033748"/>
    </source>
</evidence>
<dbReference type="NCBIfam" id="TIGR03860">
    <property type="entry name" value="FMN_nitrolo"/>
    <property type="match status" value="1"/>
</dbReference>
<dbReference type="RefSeq" id="WP_130355923.1">
    <property type="nucleotide sequence ID" value="NZ_SGXC01000001.1"/>
</dbReference>
<feature type="binding site" evidence="6">
    <location>
        <position position="99"/>
    </location>
    <ligand>
        <name>FMN</name>
        <dbReference type="ChEBI" id="CHEBI:58210"/>
    </ligand>
</feature>
<name>A0A4Q7NIF2_9BURK</name>
<dbReference type="InterPro" id="IPR016215">
    <property type="entry name" value="NTA_MOA"/>
</dbReference>
<evidence type="ECO:0000256" key="3">
    <source>
        <dbReference type="ARBA" id="ARBA00023002"/>
    </source>
</evidence>
<protein>
    <submittedName>
        <fullName evidence="8">FMN-dependent oxidoreductase (Nitrilotriacetate monooxygenase family)</fullName>
    </submittedName>
</protein>
<keyword evidence="3" id="KW-0560">Oxidoreductase</keyword>
<dbReference type="GO" id="GO:0004497">
    <property type="term" value="F:monooxygenase activity"/>
    <property type="evidence" value="ECO:0007669"/>
    <property type="project" value="UniProtKB-KW"/>
</dbReference>
<dbReference type="PANTHER" id="PTHR30011">
    <property type="entry name" value="ALKANESULFONATE MONOOXYGENASE-RELATED"/>
    <property type="match status" value="1"/>
</dbReference>
<feature type="domain" description="Luciferase-like" evidence="7">
    <location>
        <begin position="27"/>
        <end position="394"/>
    </location>
</feature>
<accession>A0A4Q7NIF2</accession>
<evidence type="ECO:0000256" key="2">
    <source>
        <dbReference type="ARBA" id="ARBA00022643"/>
    </source>
</evidence>
<dbReference type="Pfam" id="PF00296">
    <property type="entry name" value="Bac_luciferase"/>
    <property type="match status" value="1"/>
</dbReference>
<feature type="binding site" evidence="6">
    <location>
        <position position="59"/>
    </location>
    <ligand>
        <name>FMN</name>
        <dbReference type="ChEBI" id="CHEBI:58210"/>
    </ligand>
</feature>
<feature type="binding site" evidence="6">
    <location>
        <position position="212"/>
    </location>
    <ligand>
        <name>FMN</name>
        <dbReference type="ChEBI" id="CHEBI:58210"/>
    </ligand>
</feature>
<dbReference type="PIRSF" id="PIRSF000337">
    <property type="entry name" value="NTA_MOA"/>
    <property type="match status" value="1"/>
</dbReference>
<dbReference type="OrthoDB" id="4505903at2"/>